<dbReference type="Pfam" id="PF05354">
    <property type="entry name" value="Phage_attach"/>
    <property type="match status" value="1"/>
</dbReference>
<evidence type="ECO:0000313" key="2">
    <source>
        <dbReference type="Proteomes" id="UP001595445"/>
    </source>
</evidence>
<evidence type="ECO:0008006" key="3">
    <source>
        <dbReference type="Google" id="ProtNLM"/>
    </source>
</evidence>
<organism evidence="1 2">
    <name type="scientific">Tabrizicola soli</name>
    <dbReference type="NCBI Taxonomy" id="2185115"/>
    <lineage>
        <taxon>Bacteria</taxon>
        <taxon>Pseudomonadati</taxon>
        <taxon>Pseudomonadota</taxon>
        <taxon>Alphaproteobacteria</taxon>
        <taxon>Rhodobacterales</taxon>
        <taxon>Paracoccaceae</taxon>
        <taxon>Tabrizicola</taxon>
    </lineage>
</organism>
<accession>A0ABV7E1F1</accession>
<comment type="caution">
    <text evidence="1">The sequence shown here is derived from an EMBL/GenBank/DDBJ whole genome shotgun (WGS) entry which is preliminary data.</text>
</comment>
<dbReference type="Proteomes" id="UP001595445">
    <property type="component" value="Unassembled WGS sequence"/>
</dbReference>
<reference evidence="2" key="1">
    <citation type="journal article" date="2019" name="Int. J. Syst. Evol. Microbiol.">
        <title>The Global Catalogue of Microorganisms (GCM) 10K type strain sequencing project: providing services to taxonomists for standard genome sequencing and annotation.</title>
        <authorList>
            <consortium name="The Broad Institute Genomics Platform"/>
            <consortium name="The Broad Institute Genome Sequencing Center for Infectious Disease"/>
            <person name="Wu L."/>
            <person name="Ma J."/>
        </authorList>
    </citation>
    <scope>NUCLEOTIDE SEQUENCE [LARGE SCALE GENOMIC DNA]</scope>
    <source>
        <strain evidence="2">KCTC 62102</strain>
    </source>
</reference>
<keyword evidence="2" id="KW-1185">Reference proteome</keyword>
<protein>
    <recommendedName>
        <fullName evidence="3">Head decoration protein</fullName>
    </recommendedName>
</protein>
<dbReference type="InterPro" id="IPR008018">
    <property type="entry name" value="Phage_tail_attach_FII"/>
</dbReference>
<gene>
    <name evidence="1" type="ORF">ACFOD6_20995</name>
</gene>
<proteinExistence type="predicted"/>
<dbReference type="EMBL" id="JBHRSM010000053">
    <property type="protein sequence ID" value="MFC3088523.1"/>
    <property type="molecule type" value="Genomic_DNA"/>
</dbReference>
<dbReference type="RefSeq" id="WP_197644650.1">
    <property type="nucleotide sequence ID" value="NZ_JAEACP010000012.1"/>
</dbReference>
<evidence type="ECO:0000313" key="1">
    <source>
        <dbReference type="EMBL" id="MFC3088523.1"/>
    </source>
</evidence>
<sequence length="190" mass="20464">MFNPAADFFDAMNHIAVEYSDSLGTFSTRAAFAESDRAFRTTGRDDLIGSSSSAVVIADPRYKRGGKLTAGATIYRINTVIPSNIPGLSDLALQRLEGAAALVFDATDQVPLEDTLEYQGTVYPCHANRTAEVEELGKDGTRKVVARVLIAVRVSDLPNIKGGDKITFDGRLRPIARVMADGVGFLKLLV</sequence>
<name>A0ABV7E1F1_9RHOB</name>